<reference evidence="5" key="1">
    <citation type="submission" date="2025-08" db="UniProtKB">
        <authorList>
            <consortium name="RefSeq"/>
        </authorList>
    </citation>
    <scope>IDENTIFICATION</scope>
    <source>
        <tissue evidence="5">Leaf</tissue>
    </source>
</reference>
<accession>A0ABM3GTV5</accession>
<dbReference type="RefSeq" id="XP_048127772.1">
    <property type="nucleotide sequence ID" value="XM_048271815.1"/>
</dbReference>
<proteinExistence type="predicted"/>
<dbReference type="InterPro" id="IPR032675">
    <property type="entry name" value="LRR_dom_sf"/>
</dbReference>
<evidence type="ECO:0000259" key="3">
    <source>
        <dbReference type="Pfam" id="PF23598"/>
    </source>
</evidence>
<evidence type="ECO:0000256" key="2">
    <source>
        <dbReference type="ARBA" id="ARBA00022821"/>
    </source>
</evidence>
<sequence length="335" mass="38241">MYFPNPSLLPNDELRDRLSKLRHVRTLILFEEGSSGEFFLEMCISRFKYLRVLLLHGSSLDQLPSSIGGLKHLKYLSLRDNDNIKKLPESVCELCNLQCLDLLGCTELEELPVDMKNMISLRVLWITTKQQRLPESGIGCLTSLRWLIIGGCENLEALLDDIQLLTSLRKLFIWSCPKLASLPQGIMYMKALEDLWIEDCDNLRLPEGQSNEPCSTSRLRTITFRRIPGIVSFPGWLKGSASTLQRIRIEDCRNLRVLPEWLQNCSSARTLDIEGCPRLSPLPEVVRHIATLTELRITDCGELNNSGEEDNLPKAPIIPQKKIDNLFTEVLTYFK</sequence>
<gene>
    <name evidence="5" type="primary">LOC125312705</name>
</gene>
<dbReference type="GeneID" id="125312705"/>
<dbReference type="Proteomes" id="UP000827889">
    <property type="component" value="Chromosome 10"/>
</dbReference>
<evidence type="ECO:0000313" key="5">
    <source>
        <dbReference type="RefSeq" id="XP_048127772.1"/>
    </source>
</evidence>
<keyword evidence="2" id="KW-0611">Plant defense</keyword>
<dbReference type="SUPFAM" id="SSF52058">
    <property type="entry name" value="L domain-like"/>
    <property type="match status" value="1"/>
</dbReference>
<feature type="domain" description="Disease resistance R13L4/SHOC-2-like LRR" evidence="3">
    <location>
        <begin position="23"/>
        <end position="249"/>
    </location>
</feature>
<keyword evidence="1" id="KW-0677">Repeat</keyword>
<dbReference type="Pfam" id="PF23598">
    <property type="entry name" value="LRR_14"/>
    <property type="match status" value="1"/>
</dbReference>
<evidence type="ECO:0000256" key="1">
    <source>
        <dbReference type="ARBA" id="ARBA00022737"/>
    </source>
</evidence>
<dbReference type="Gene3D" id="3.80.10.10">
    <property type="entry name" value="Ribonuclease Inhibitor"/>
    <property type="match status" value="2"/>
</dbReference>
<evidence type="ECO:0000313" key="4">
    <source>
        <dbReference type="Proteomes" id="UP000827889"/>
    </source>
</evidence>
<dbReference type="PANTHER" id="PTHR36766:SF70">
    <property type="entry name" value="DISEASE RESISTANCE PROTEIN RGA4"/>
    <property type="match status" value="1"/>
</dbReference>
<protein>
    <submittedName>
        <fullName evidence="5">Disease resistance protein TAO1-like</fullName>
    </submittedName>
</protein>
<name>A0ABM3GTV5_9MYRT</name>
<dbReference type="PANTHER" id="PTHR36766">
    <property type="entry name" value="PLANT BROAD-SPECTRUM MILDEW RESISTANCE PROTEIN RPW8"/>
    <property type="match status" value="1"/>
</dbReference>
<dbReference type="InterPro" id="IPR055414">
    <property type="entry name" value="LRR_R13L4/SHOC2-like"/>
</dbReference>
<keyword evidence="4" id="KW-1185">Reference proteome</keyword>
<organism evidence="4 5">
    <name type="scientific">Rhodamnia argentea</name>
    <dbReference type="NCBI Taxonomy" id="178133"/>
    <lineage>
        <taxon>Eukaryota</taxon>
        <taxon>Viridiplantae</taxon>
        <taxon>Streptophyta</taxon>
        <taxon>Embryophyta</taxon>
        <taxon>Tracheophyta</taxon>
        <taxon>Spermatophyta</taxon>
        <taxon>Magnoliopsida</taxon>
        <taxon>eudicotyledons</taxon>
        <taxon>Gunneridae</taxon>
        <taxon>Pentapetalae</taxon>
        <taxon>rosids</taxon>
        <taxon>malvids</taxon>
        <taxon>Myrtales</taxon>
        <taxon>Myrtaceae</taxon>
        <taxon>Myrtoideae</taxon>
        <taxon>Myrteae</taxon>
        <taxon>Australasian group</taxon>
        <taxon>Rhodamnia</taxon>
    </lineage>
</organism>